<keyword evidence="10" id="KW-0460">Magnesium</keyword>
<evidence type="ECO:0000313" key="17">
    <source>
        <dbReference type="EMBL" id="CAG8504261.1"/>
    </source>
</evidence>
<dbReference type="GO" id="GO:0005524">
    <property type="term" value="F:ATP binding"/>
    <property type="evidence" value="ECO:0007669"/>
    <property type="project" value="UniProtKB-KW"/>
</dbReference>
<keyword evidence="18" id="KW-1185">Reference proteome</keyword>
<dbReference type="PRINTS" id="PR00959">
    <property type="entry name" value="MEVGALKINASE"/>
</dbReference>
<comment type="caution">
    <text evidence="17">The sequence shown here is derived from an EMBL/GenBank/DDBJ whole genome shotgun (WGS) entry which is preliminary data.</text>
</comment>
<evidence type="ECO:0000256" key="13">
    <source>
        <dbReference type="ARBA" id="ARBA00029438"/>
    </source>
</evidence>
<keyword evidence="7 14" id="KW-0547">Nucleotide-binding</keyword>
<dbReference type="InterPro" id="IPR006204">
    <property type="entry name" value="GHMP_kinase_N_dom"/>
</dbReference>
<keyword evidence="4 14" id="KW-0963">Cytoplasm</keyword>
<dbReference type="GO" id="GO:0006696">
    <property type="term" value="P:ergosterol biosynthetic process"/>
    <property type="evidence" value="ECO:0007669"/>
    <property type="project" value="TreeGrafter"/>
</dbReference>
<keyword evidence="8 14" id="KW-0418">Kinase</keyword>
<dbReference type="Gene3D" id="3.30.230.10">
    <property type="match status" value="1"/>
</dbReference>
<keyword evidence="14" id="KW-0752">Steroid biosynthesis</keyword>
<evidence type="ECO:0000256" key="7">
    <source>
        <dbReference type="ARBA" id="ARBA00022741"/>
    </source>
</evidence>
<evidence type="ECO:0000256" key="2">
    <source>
        <dbReference type="ARBA" id="ARBA00006495"/>
    </source>
</evidence>
<dbReference type="GO" id="GO:0005829">
    <property type="term" value="C:cytosol"/>
    <property type="evidence" value="ECO:0007669"/>
    <property type="project" value="TreeGrafter"/>
</dbReference>
<dbReference type="InterPro" id="IPR020568">
    <property type="entry name" value="Ribosomal_Su5_D2-typ_SF"/>
</dbReference>
<feature type="domain" description="GHMP kinase C-terminal" evidence="16">
    <location>
        <begin position="300"/>
        <end position="356"/>
    </location>
</feature>
<evidence type="ECO:0000313" key="18">
    <source>
        <dbReference type="Proteomes" id="UP000789570"/>
    </source>
</evidence>
<dbReference type="EC" id="2.7.1.36" evidence="3 14"/>
<keyword evidence="6 14" id="KW-0808">Transferase</keyword>
<dbReference type="AlphaFoldDB" id="A0A9N8ZR22"/>
<dbReference type="NCBIfam" id="TIGR00549">
    <property type="entry name" value="mevalon_kin"/>
    <property type="match status" value="1"/>
</dbReference>
<comment type="function">
    <text evidence="14">Mevalonate kinase; part of the second module of ergosterol biosynthesis pathway that includes the middle steps of the pathway. The second module is carried out in the vacuole and involves the formation of farnesyl diphosphate, which is also an important intermediate in the biosynthesis of ubiquinone, dolichol, heme and prenylated proteins.</text>
</comment>
<dbReference type="PROSITE" id="PS00627">
    <property type="entry name" value="GHMP_KINASES_ATP"/>
    <property type="match status" value="1"/>
</dbReference>
<dbReference type="PANTHER" id="PTHR43290">
    <property type="entry name" value="MEVALONATE KINASE"/>
    <property type="match status" value="1"/>
</dbReference>
<comment type="subcellular location">
    <subcellularLocation>
        <location evidence="1 14">Cytoplasm</location>
    </subcellularLocation>
</comment>
<keyword evidence="14" id="KW-0753">Steroid metabolism</keyword>
<dbReference type="Proteomes" id="UP000789570">
    <property type="component" value="Unassembled WGS sequence"/>
</dbReference>
<protein>
    <recommendedName>
        <fullName evidence="3 14">Mevalonate kinase</fullName>
        <shortName evidence="14">MK</shortName>
        <ecNumber evidence="3 14">2.7.1.36</ecNumber>
    </recommendedName>
</protein>
<dbReference type="Pfam" id="PF08544">
    <property type="entry name" value="GHMP_kinases_C"/>
    <property type="match status" value="1"/>
</dbReference>
<keyword evidence="5 14" id="KW-0444">Lipid biosynthesis</keyword>
<dbReference type="GO" id="GO:0004496">
    <property type="term" value="F:mevalonate kinase activity"/>
    <property type="evidence" value="ECO:0007669"/>
    <property type="project" value="UniProtKB-EC"/>
</dbReference>
<evidence type="ECO:0000256" key="1">
    <source>
        <dbReference type="ARBA" id="ARBA00004496"/>
    </source>
</evidence>
<dbReference type="InterPro" id="IPR006203">
    <property type="entry name" value="GHMP_knse_ATP-bd_CS"/>
</dbReference>
<evidence type="ECO:0000259" key="15">
    <source>
        <dbReference type="Pfam" id="PF00288"/>
    </source>
</evidence>
<comment type="pathway">
    <text evidence="13 14">Isoprenoid biosynthesis; isopentenyl diphosphate biosynthesis via mevalonate pathway; isopentenyl diphosphate from (R)-mevalonate: step 1/3.</text>
</comment>
<keyword evidence="14" id="KW-1207">Sterol metabolism</keyword>
<evidence type="ECO:0000259" key="16">
    <source>
        <dbReference type="Pfam" id="PF08544"/>
    </source>
</evidence>
<dbReference type="InterPro" id="IPR006205">
    <property type="entry name" value="Mev_gal_kin"/>
</dbReference>
<evidence type="ECO:0000256" key="11">
    <source>
        <dbReference type="ARBA" id="ARBA00023098"/>
    </source>
</evidence>
<organism evidence="17 18">
    <name type="scientific">Funneliformis caledonium</name>
    <dbReference type="NCBI Taxonomy" id="1117310"/>
    <lineage>
        <taxon>Eukaryota</taxon>
        <taxon>Fungi</taxon>
        <taxon>Fungi incertae sedis</taxon>
        <taxon>Mucoromycota</taxon>
        <taxon>Glomeromycotina</taxon>
        <taxon>Glomeromycetes</taxon>
        <taxon>Glomerales</taxon>
        <taxon>Glomeraceae</taxon>
        <taxon>Funneliformis</taxon>
    </lineage>
</organism>
<evidence type="ECO:0000256" key="12">
    <source>
        <dbReference type="ARBA" id="ARBA00029310"/>
    </source>
</evidence>
<comment type="similarity">
    <text evidence="2 14">Belongs to the GHMP kinase family. Mevalonate kinase subfamily.</text>
</comment>
<evidence type="ECO:0000256" key="8">
    <source>
        <dbReference type="ARBA" id="ARBA00022777"/>
    </source>
</evidence>
<gene>
    <name evidence="17" type="ORF">FCALED_LOCUS3865</name>
</gene>
<evidence type="ECO:0000256" key="14">
    <source>
        <dbReference type="RuleBase" id="RU363087"/>
    </source>
</evidence>
<dbReference type="OrthoDB" id="1652964at2759"/>
<evidence type="ECO:0000256" key="4">
    <source>
        <dbReference type="ARBA" id="ARBA00022490"/>
    </source>
</evidence>
<evidence type="ECO:0000256" key="5">
    <source>
        <dbReference type="ARBA" id="ARBA00022516"/>
    </source>
</evidence>
<dbReference type="PANTHER" id="PTHR43290:SF2">
    <property type="entry name" value="MEVALONATE KINASE"/>
    <property type="match status" value="1"/>
</dbReference>
<evidence type="ECO:0000256" key="6">
    <source>
        <dbReference type="ARBA" id="ARBA00022679"/>
    </source>
</evidence>
<proteinExistence type="inferred from homology"/>
<dbReference type="InterPro" id="IPR013750">
    <property type="entry name" value="GHMP_kinase_C_dom"/>
</dbReference>
<dbReference type="InterPro" id="IPR014721">
    <property type="entry name" value="Ribsml_uS5_D2-typ_fold_subgr"/>
</dbReference>
<comment type="catalytic activity">
    <reaction evidence="12">
        <text>(R)-mevalonate + ATP = (R)-5-phosphomevalonate + ADP + H(+)</text>
        <dbReference type="Rhea" id="RHEA:17065"/>
        <dbReference type="ChEBI" id="CHEBI:15378"/>
        <dbReference type="ChEBI" id="CHEBI:30616"/>
        <dbReference type="ChEBI" id="CHEBI:36464"/>
        <dbReference type="ChEBI" id="CHEBI:58146"/>
        <dbReference type="ChEBI" id="CHEBI:456216"/>
        <dbReference type="EC" id="2.7.1.36"/>
    </reaction>
    <physiologicalReaction direction="left-to-right" evidence="12">
        <dbReference type="Rhea" id="RHEA:17066"/>
    </physiologicalReaction>
</comment>
<keyword evidence="9 14" id="KW-0067">ATP-binding</keyword>
<accession>A0A9N8ZR22</accession>
<name>A0A9N8ZR22_9GLOM</name>
<dbReference type="EMBL" id="CAJVPQ010000709">
    <property type="protein sequence ID" value="CAG8504261.1"/>
    <property type="molecule type" value="Genomic_DNA"/>
</dbReference>
<dbReference type="Pfam" id="PF00288">
    <property type="entry name" value="GHMP_kinases_N"/>
    <property type="match status" value="1"/>
</dbReference>
<evidence type="ECO:0000256" key="10">
    <source>
        <dbReference type="ARBA" id="ARBA00022842"/>
    </source>
</evidence>
<sequence>MSSPTHYLISAPGKVILFGEHAVVYGKTAIAGSLDGLRTYILFEKSDDGLLELNLPKLGLHLPLIWPISALPYSKVAAVSKATDNNSSQELAFNEELLKELKPIVLDGNAKNKDIQEINELQQVAASVFLYLYTSLEDKQNSWCGMKVHVTSDLPVGAGLGSSASYSVCLATGLLLALGHIPVPNSNEGNTDTSFSGYSSPMNLINRWAFQAEKVIHGIPSGIDNAVATYGGAVSFTKGEMENVIGFQLLRFLLTNTKISRDTRAQVAKVRVLYDKYPHIVDPILEAIEGMSLSFNEIELIDINHYLLNSLGVGHSSIDRVREITAQHSLHSKLTGAGGGGCVLTLLRDDITSDEITKIKSALASLGFESFETQVGGNGVSVIDSSVTISKQEFLSSENIQQKFSVWKHFT</sequence>
<keyword evidence="14" id="KW-0756">Sterol biosynthesis</keyword>
<evidence type="ECO:0000256" key="3">
    <source>
        <dbReference type="ARBA" id="ARBA00012103"/>
    </source>
</evidence>
<dbReference type="InterPro" id="IPR036554">
    <property type="entry name" value="GHMP_kinase_C_sf"/>
</dbReference>
<dbReference type="GO" id="GO:0019287">
    <property type="term" value="P:isopentenyl diphosphate biosynthetic process, mevalonate pathway"/>
    <property type="evidence" value="ECO:0007669"/>
    <property type="project" value="TreeGrafter"/>
</dbReference>
<feature type="domain" description="GHMP kinase N-terminal" evidence="15">
    <location>
        <begin position="136"/>
        <end position="232"/>
    </location>
</feature>
<keyword evidence="11 14" id="KW-0443">Lipid metabolism</keyword>
<dbReference type="SUPFAM" id="SSF54211">
    <property type="entry name" value="Ribosomal protein S5 domain 2-like"/>
    <property type="match status" value="1"/>
</dbReference>
<reference evidence="17" key="1">
    <citation type="submission" date="2021-06" db="EMBL/GenBank/DDBJ databases">
        <authorList>
            <person name="Kallberg Y."/>
            <person name="Tangrot J."/>
            <person name="Rosling A."/>
        </authorList>
    </citation>
    <scope>NUCLEOTIDE SEQUENCE</scope>
    <source>
        <strain evidence="17">UK204</strain>
    </source>
</reference>
<dbReference type="Gene3D" id="3.30.70.890">
    <property type="entry name" value="GHMP kinase, C-terminal domain"/>
    <property type="match status" value="1"/>
</dbReference>
<dbReference type="SUPFAM" id="SSF55060">
    <property type="entry name" value="GHMP Kinase, C-terminal domain"/>
    <property type="match status" value="1"/>
</dbReference>
<evidence type="ECO:0000256" key="9">
    <source>
        <dbReference type="ARBA" id="ARBA00022840"/>
    </source>
</evidence>